<keyword evidence="5 18" id="KW-0479">Metal-binding</keyword>
<dbReference type="NCBIfam" id="TIGR00197">
    <property type="entry name" value="yjeF_nterm"/>
    <property type="match status" value="1"/>
</dbReference>
<dbReference type="PANTHER" id="PTHR12592">
    <property type="entry name" value="ATP-DEPENDENT (S)-NAD(P)H-HYDRATE DEHYDRATASE FAMILY MEMBER"/>
    <property type="match status" value="1"/>
</dbReference>
<reference evidence="22 23" key="1">
    <citation type="submission" date="2020-08" db="EMBL/GenBank/DDBJ databases">
        <title>Genomic Encyclopedia of Type Strains, Phase IV (KMG-IV): sequencing the most valuable type-strain genomes for metagenomic binning, comparative biology and taxonomic classification.</title>
        <authorList>
            <person name="Goeker M."/>
        </authorList>
    </citation>
    <scope>NUCLEOTIDE SEQUENCE [LARGE SCALE GENOMIC DNA]</scope>
    <source>
        <strain evidence="22 23">DSM 28760</strain>
    </source>
</reference>
<evidence type="ECO:0000256" key="3">
    <source>
        <dbReference type="ARBA" id="ARBA00006001"/>
    </source>
</evidence>
<evidence type="ECO:0000313" key="22">
    <source>
        <dbReference type="EMBL" id="MBB3808144.1"/>
    </source>
</evidence>
<evidence type="ECO:0000313" key="23">
    <source>
        <dbReference type="Proteomes" id="UP000537592"/>
    </source>
</evidence>
<evidence type="ECO:0000256" key="12">
    <source>
        <dbReference type="ARBA" id="ARBA00023239"/>
    </source>
</evidence>
<comment type="catalytic activity">
    <reaction evidence="1 18 19">
        <text>(6R)-NADHX = (6S)-NADHX</text>
        <dbReference type="Rhea" id="RHEA:32215"/>
        <dbReference type="ChEBI" id="CHEBI:64074"/>
        <dbReference type="ChEBI" id="CHEBI:64075"/>
        <dbReference type="EC" id="5.1.99.6"/>
    </reaction>
</comment>
<dbReference type="GO" id="GO:0052856">
    <property type="term" value="F:NAD(P)HX epimerase activity"/>
    <property type="evidence" value="ECO:0007669"/>
    <property type="project" value="UniProtKB-UniRule"/>
</dbReference>
<gene>
    <name evidence="18" type="primary">nnrE</name>
    <name evidence="17" type="synonym">nnrD</name>
    <name evidence="22" type="ORF">FHS81_000198</name>
</gene>
<dbReference type="PROSITE" id="PS51383">
    <property type="entry name" value="YJEF_C_3"/>
    <property type="match status" value="1"/>
</dbReference>
<comment type="function">
    <text evidence="18">Catalyzes the epimerization of the S- and R-forms of NAD(P)HX, a damaged form of NAD(P)H that is a result of enzymatic or heat-dependent hydration. This is a prerequisite for the S-specific NAD(P)H-hydrate dehydratase to allow the repair of both epimers of NAD(P)HX.</text>
</comment>
<dbReference type="Pfam" id="PF03853">
    <property type="entry name" value="YjeF_N"/>
    <property type="match status" value="1"/>
</dbReference>
<organism evidence="22 23">
    <name type="scientific">Pseudochelatococcus contaminans</name>
    <dbReference type="NCBI Taxonomy" id="1538103"/>
    <lineage>
        <taxon>Bacteria</taxon>
        <taxon>Pseudomonadati</taxon>
        <taxon>Pseudomonadota</taxon>
        <taxon>Alphaproteobacteria</taxon>
        <taxon>Hyphomicrobiales</taxon>
        <taxon>Chelatococcaceae</taxon>
        <taxon>Pseudochelatococcus</taxon>
    </lineage>
</organism>
<comment type="cofactor">
    <cofactor evidence="17">
        <name>Mg(2+)</name>
        <dbReference type="ChEBI" id="CHEBI:18420"/>
    </cofactor>
</comment>
<feature type="binding site" evidence="17">
    <location>
        <position position="386"/>
    </location>
    <ligand>
        <name>(6S)-NADPHX</name>
        <dbReference type="ChEBI" id="CHEBI:64076"/>
    </ligand>
</feature>
<evidence type="ECO:0000256" key="13">
    <source>
        <dbReference type="ARBA" id="ARBA00023268"/>
    </source>
</evidence>
<dbReference type="GO" id="GO:0046496">
    <property type="term" value="P:nicotinamide nucleotide metabolic process"/>
    <property type="evidence" value="ECO:0007669"/>
    <property type="project" value="UniProtKB-UniRule"/>
</dbReference>
<keyword evidence="11 18" id="KW-0413">Isomerase</keyword>
<dbReference type="PROSITE" id="PS51385">
    <property type="entry name" value="YJEF_N"/>
    <property type="match status" value="1"/>
</dbReference>
<name>A0A7W6EEA8_9HYPH</name>
<feature type="binding site" evidence="18">
    <location>
        <position position="133"/>
    </location>
    <ligand>
        <name>K(+)</name>
        <dbReference type="ChEBI" id="CHEBI:29103"/>
    </ligand>
</feature>
<keyword evidence="7 17" id="KW-0067">ATP-binding</keyword>
<comment type="similarity">
    <text evidence="3 19">In the N-terminal section; belongs to the NnrE/AIBP family.</text>
</comment>
<dbReference type="EC" id="5.1.99.6" evidence="19"/>
<feature type="binding site" evidence="18">
    <location>
        <begin position="137"/>
        <end position="143"/>
    </location>
    <ligand>
        <name>(6S)-NADPHX</name>
        <dbReference type="ChEBI" id="CHEBI:64076"/>
    </ligand>
</feature>
<evidence type="ECO:0000256" key="19">
    <source>
        <dbReference type="PIRNR" id="PIRNR017184"/>
    </source>
</evidence>
<dbReference type="PROSITE" id="PS01050">
    <property type="entry name" value="YJEF_C_2"/>
    <property type="match status" value="1"/>
</dbReference>
<comment type="catalytic activity">
    <reaction evidence="16 17 19">
        <text>(6S)-NADPHX + ADP = AMP + phosphate + NADPH + H(+)</text>
        <dbReference type="Rhea" id="RHEA:32235"/>
        <dbReference type="ChEBI" id="CHEBI:15378"/>
        <dbReference type="ChEBI" id="CHEBI:43474"/>
        <dbReference type="ChEBI" id="CHEBI:57783"/>
        <dbReference type="ChEBI" id="CHEBI:64076"/>
        <dbReference type="ChEBI" id="CHEBI:456215"/>
        <dbReference type="ChEBI" id="CHEBI:456216"/>
        <dbReference type="EC" id="4.2.1.136"/>
    </reaction>
</comment>
<comment type="catalytic activity">
    <reaction evidence="15 17 19">
        <text>(6S)-NADHX + ADP = AMP + phosphate + NADH + H(+)</text>
        <dbReference type="Rhea" id="RHEA:32223"/>
        <dbReference type="ChEBI" id="CHEBI:15378"/>
        <dbReference type="ChEBI" id="CHEBI:43474"/>
        <dbReference type="ChEBI" id="CHEBI:57945"/>
        <dbReference type="ChEBI" id="CHEBI:64074"/>
        <dbReference type="ChEBI" id="CHEBI:456215"/>
        <dbReference type="ChEBI" id="CHEBI:456216"/>
        <dbReference type="EC" id="4.2.1.136"/>
    </reaction>
</comment>
<evidence type="ECO:0000256" key="5">
    <source>
        <dbReference type="ARBA" id="ARBA00022723"/>
    </source>
</evidence>
<feature type="binding site" evidence="17">
    <location>
        <position position="268"/>
    </location>
    <ligand>
        <name>(6S)-NADPHX</name>
        <dbReference type="ChEBI" id="CHEBI:64076"/>
    </ligand>
</feature>
<feature type="binding site" evidence="18">
    <location>
        <begin position="72"/>
        <end position="76"/>
    </location>
    <ligand>
        <name>(6S)-NADPHX</name>
        <dbReference type="ChEBI" id="CHEBI:64076"/>
    </ligand>
</feature>
<dbReference type="InterPro" id="IPR004443">
    <property type="entry name" value="YjeF_N_dom"/>
</dbReference>
<dbReference type="SUPFAM" id="SSF53613">
    <property type="entry name" value="Ribokinase-like"/>
    <property type="match status" value="1"/>
</dbReference>
<dbReference type="RefSeq" id="WP_183750177.1">
    <property type="nucleotide sequence ID" value="NZ_JACICC010000001.1"/>
</dbReference>
<evidence type="ECO:0000256" key="6">
    <source>
        <dbReference type="ARBA" id="ARBA00022741"/>
    </source>
</evidence>
<keyword evidence="8 17" id="KW-0521">NADP</keyword>
<accession>A0A7W6EEA8</accession>
<comment type="caution">
    <text evidence="22">The sequence shown here is derived from an EMBL/GenBank/DDBJ whole genome shotgun (WGS) entry which is preliminary data.</text>
</comment>
<comment type="function">
    <text evidence="14 19">Bifunctional enzyme that catalyzes the epimerization of the S- and R-forms of NAD(P)HX and the dehydration of the S-form of NAD(P)HX at the expense of ADP, which is converted to AMP. This allows the repair of both epimers of NAD(P)HX, a damaged form of NAD(P)H that is a result of enzymatic or heat-dependent hydration.</text>
</comment>
<evidence type="ECO:0000256" key="17">
    <source>
        <dbReference type="HAMAP-Rule" id="MF_01965"/>
    </source>
</evidence>
<dbReference type="Gene3D" id="3.40.50.10260">
    <property type="entry name" value="YjeF N-terminal domain"/>
    <property type="match status" value="1"/>
</dbReference>
<dbReference type="GO" id="GO:0005524">
    <property type="term" value="F:ATP binding"/>
    <property type="evidence" value="ECO:0007669"/>
    <property type="project" value="UniProtKB-UniRule"/>
</dbReference>
<evidence type="ECO:0000256" key="4">
    <source>
        <dbReference type="ARBA" id="ARBA00009524"/>
    </source>
</evidence>
<evidence type="ECO:0000256" key="2">
    <source>
        <dbReference type="ARBA" id="ARBA00000909"/>
    </source>
</evidence>
<comment type="caution">
    <text evidence="17">Lacks conserved residue(s) required for the propagation of feature annotation.</text>
</comment>
<comment type="function">
    <text evidence="17">Catalyzes the dehydration of the S-form of NAD(P)HX at the expense of ADP, which is converted to AMP. Together with NAD(P)HX epimerase, which catalyzes the epimerization of the S- and R-forms, the enzyme allows the repair of both epimers of NAD(P)HX, a damaged form of NAD(P)H that is a result of enzymatic or heat-dependent hydration.</text>
</comment>
<comment type="similarity">
    <text evidence="17">Belongs to the NnrD/CARKD family.</text>
</comment>
<dbReference type="GO" id="GO:0052855">
    <property type="term" value="F:ADP-dependent NAD(P)H-hydrate dehydratase activity"/>
    <property type="evidence" value="ECO:0007669"/>
    <property type="project" value="UniProtKB-UniRule"/>
</dbReference>
<dbReference type="InterPro" id="IPR029056">
    <property type="entry name" value="Ribokinase-like"/>
</dbReference>
<dbReference type="InterPro" id="IPR017953">
    <property type="entry name" value="Carbohydrate_kinase_pred_CS"/>
</dbReference>
<evidence type="ECO:0000256" key="7">
    <source>
        <dbReference type="ARBA" id="ARBA00022840"/>
    </source>
</evidence>
<feature type="binding site" evidence="18">
    <location>
        <position position="166"/>
    </location>
    <ligand>
        <name>(6S)-NADPHX</name>
        <dbReference type="ChEBI" id="CHEBI:64076"/>
    </ligand>
</feature>
<dbReference type="Gene3D" id="3.40.1190.20">
    <property type="match status" value="1"/>
</dbReference>
<comment type="cofactor">
    <cofactor evidence="18 19">
        <name>K(+)</name>
        <dbReference type="ChEBI" id="CHEBI:29103"/>
    </cofactor>
    <text evidence="18 19">Binds 1 potassium ion per subunit.</text>
</comment>
<dbReference type="PANTHER" id="PTHR12592:SF0">
    <property type="entry name" value="ATP-DEPENDENT (S)-NAD(P)H-HYDRATE DEHYDRATASE"/>
    <property type="match status" value="1"/>
</dbReference>
<feature type="domain" description="YjeF C-terminal" evidence="20">
    <location>
        <begin position="233"/>
        <end position="508"/>
    </location>
</feature>
<evidence type="ECO:0000256" key="1">
    <source>
        <dbReference type="ARBA" id="ARBA00000013"/>
    </source>
</evidence>
<evidence type="ECO:0000256" key="8">
    <source>
        <dbReference type="ARBA" id="ARBA00022857"/>
    </source>
</evidence>
<comment type="catalytic activity">
    <reaction evidence="2 18 19">
        <text>(6R)-NADPHX = (6S)-NADPHX</text>
        <dbReference type="Rhea" id="RHEA:32227"/>
        <dbReference type="ChEBI" id="CHEBI:64076"/>
        <dbReference type="ChEBI" id="CHEBI:64077"/>
        <dbReference type="EC" id="5.1.99.6"/>
    </reaction>
</comment>
<dbReference type="NCBIfam" id="TIGR00196">
    <property type="entry name" value="yjeF_cterm"/>
    <property type="match status" value="1"/>
</dbReference>
<evidence type="ECO:0000256" key="10">
    <source>
        <dbReference type="ARBA" id="ARBA00023027"/>
    </source>
</evidence>
<dbReference type="HAMAP" id="MF_01965">
    <property type="entry name" value="NADHX_dehydratase"/>
    <property type="match status" value="1"/>
</dbReference>
<keyword evidence="10 17" id="KW-0520">NAD</keyword>
<feature type="binding site" evidence="17">
    <location>
        <position position="453"/>
    </location>
    <ligand>
        <name>AMP</name>
        <dbReference type="ChEBI" id="CHEBI:456215"/>
    </ligand>
</feature>
<keyword evidence="12 17" id="KW-0456">Lyase</keyword>
<dbReference type="GO" id="GO:0110051">
    <property type="term" value="P:metabolite repair"/>
    <property type="evidence" value="ECO:0007669"/>
    <property type="project" value="TreeGrafter"/>
</dbReference>
<dbReference type="EC" id="4.2.1.136" evidence="19"/>
<dbReference type="SUPFAM" id="SSF64153">
    <property type="entry name" value="YjeF N-terminal domain-like"/>
    <property type="match status" value="1"/>
</dbReference>
<evidence type="ECO:0000256" key="14">
    <source>
        <dbReference type="ARBA" id="ARBA00025153"/>
    </source>
</evidence>
<keyword evidence="6 17" id="KW-0547">Nucleotide-binding</keyword>
<evidence type="ECO:0000256" key="15">
    <source>
        <dbReference type="ARBA" id="ARBA00048238"/>
    </source>
</evidence>
<feature type="domain" description="YjeF N-terminal" evidence="21">
    <location>
        <begin position="11"/>
        <end position="223"/>
    </location>
</feature>
<keyword evidence="23" id="KW-1185">Reference proteome</keyword>
<feature type="binding site" evidence="17">
    <location>
        <position position="454"/>
    </location>
    <ligand>
        <name>(6S)-NADPHX</name>
        <dbReference type="ChEBI" id="CHEBI:64076"/>
    </ligand>
</feature>
<dbReference type="CDD" id="cd01171">
    <property type="entry name" value="YXKO-related"/>
    <property type="match status" value="1"/>
</dbReference>
<dbReference type="InterPro" id="IPR036652">
    <property type="entry name" value="YjeF_N_dom_sf"/>
</dbReference>
<evidence type="ECO:0000259" key="21">
    <source>
        <dbReference type="PROSITE" id="PS51385"/>
    </source>
</evidence>
<evidence type="ECO:0000256" key="11">
    <source>
        <dbReference type="ARBA" id="ARBA00023235"/>
    </source>
</evidence>
<comment type="similarity">
    <text evidence="18">Belongs to the NnrE/AIBP family.</text>
</comment>
<dbReference type="Proteomes" id="UP000537592">
    <property type="component" value="Unassembled WGS sequence"/>
</dbReference>
<evidence type="ECO:0000256" key="16">
    <source>
        <dbReference type="ARBA" id="ARBA00049209"/>
    </source>
</evidence>
<keyword evidence="13" id="KW-0511">Multifunctional enzyme</keyword>
<feature type="binding site" evidence="18">
    <location>
        <position position="169"/>
    </location>
    <ligand>
        <name>K(+)</name>
        <dbReference type="ChEBI" id="CHEBI:29103"/>
    </ligand>
</feature>
<comment type="similarity">
    <text evidence="4 19">In the C-terminal section; belongs to the NnrD/CARKD family.</text>
</comment>
<keyword evidence="9 18" id="KW-0630">Potassium</keyword>
<dbReference type="GO" id="GO:0046872">
    <property type="term" value="F:metal ion binding"/>
    <property type="evidence" value="ECO:0007669"/>
    <property type="project" value="UniProtKB-UniRule"/>
</dbReference>
<feature type="binding site" evidence="18">
    <location>
        <position position="73"/>
    </location>
    <ligand>
        <name>K(+)</name>
        <dbReference type="ChEBI" id="CHEBI:29103"/>
    </ligand>
</feature>
<proteinExistence type="inferred from homology"/>
<evidence type="ECO:0000259" key="20">
    <source>
        <dbReference type="PROSITE" id="PS51383"/>
    </source>
</evidence>
<comment type="subunit">
    <text evidence="17">Homotetramer.</text>
</comment>
<feature type="binding site" evidence="17">
    <location>
        <begin position="424"/>
        <end position="428"/>
    </location>
    <ligand>
        <name>AMP</name>
        <dbReference type="ChEBI" id="CHEBI:456215"/>
    </ligand>
</feature>
<dbReference type="InterPro" id="IPR000631">
    <property type="entry name" value="CARKD"/>
</dbReference>
<dbReference type="EMBL" id="JACICC010000001">
    <property type="protein sequence ID" value="MBB3808144.1"/>
    <property type="molecule type" value="Genomic_DNA"/>
</dbReference>
<evidence type="ECO:0000256" key="18">
    <source>
        <dbReference type="HAMAP-Rule" id="MF_01966"/>
    </source>
</evidence>
<evidence type="ECO:0000256" key="9">
    <source>
        <dbReference type="ARBA" id="ARBA00022958"/>
    </source>
</evidence>
<dbReference type="AlphaFoldDB" id="A0A7W6EEA8"/>
<protein>
    <recommendedName>
        <fullName evidence="19">Bifunctional NAD(P)H-hydrate repair enzyme</fullName>
    </recommendedName>
    <alternativeName>
        <fullName evidence="19">Nicotinamide nucleotide repair protein</fullName>
    </alternativeName>
    <domain>
        <recommendedName>
            <fullName evidence="19">ADP-dependent (S)-NAD(P)H-hydrate dehydratase</fullName>
            <ecNumber evidence="19">4.2.1.136</ecNumber>
        </recommendedName>
        <alternativeName>
            <fullName evidence="19">ADP-dependent NAD(P)HX dehydratase</fullName>
        </alternativeName>
    </domain>
    <domain>
        <recommendedName>
            <fullName evidence="19">NAD(P)H-hydrate epimerase</fullName>
            <ecNumber evidence="19">5.1.99.6</ecNumber>
        </recommendedName>
    </domain>
</protein>
<dbReference type="PIRSF" id="PIRSF017184">
    <property type="entry name" value="Nnr"/>
    <property type="match status" value="1"/>
</dbReference>
<sequence>MAITLITTDGMREGDRRTIAAGTSGYTLMQRAGHAVAERAVQLLSRSARVKALPPGATSQQIVVAVLCGPGNNGGDGFVAARVLAARGYSIRVGLFGSVEALAGDAAEAAADWSGSVVAATDVDLADVHIIIDALLGAGLTRDLTPELSAIVQRINDTPAPVLAVDTPTGIDGDSGEVRGAAVKADATVTFASARPGHYLHPGRGHRGDLYVDDIGIAGALVDELSQGLAINRPETLLRSALVPAVTAHKYGRGHALVLSGGLARSGAARLAARAALRAGAGLVTVASPAAALAENAAHLTAIMLREVDSPHALDELLTDSRFNAVAIGPAAGVGERTARFVRSAAAAGRALVIDADALTSFAGEVHVLAEAISPARQVGVVLTPHEGEFARLFAGEVSIVGQSSKLVRAQRAAALTGATVILKGPDTVIAAPDGRAVINDNGTPWLATAGSGDVLTGLVAGLLAQGLTAYDAARGAVWLHGAAGERLGPGLIAEDLPDALPQVLKTLLA</sequence>
<dbReference type="InterPro" id="IPR030677">
    <property type="entry name" value="Nnr"/>
</dbReference>
<dbReference type="HAMAP" id="MF_01966">
    <property type="entry name" value="NADHX_epimerase"/>
    <property type="match status" value="1"/>
</dbReference>
<dbReference type="Pfam" id="PF01256">
    <property type="entry name" value="Carb_kinase"/>
    <property type="match status" value="1"/>
</dbReference>